<evidence type="ECO:0000256" key="7">
    <source>
        <dbReference type="SAM" id="Phobius"/>
    </source>
</evidence>
<feature type="region of interest" description="Disordered" evidence="6">
    <location>
        <begin position="668"/>
        <end position="717"/>
    </location>
</feature>
<evidence type="ECO:0000259" key="10">
    <source>
        <dbReference type="Pfam" id="PF22744"/>
    </source>
</evidence>
<dbReference type="PANTHER" id="PTHR33885:SF3">
    <property type="entry name" value="PHAGE SHOCK PROTEIN C"/>
    <property type="match status" value="1"/>
</dbReference>
<evidence type="ECO:0000256" key="6">
    <source>
        <dbReference type="SAM" id="MobiDB-lite"/>
    </source>
</evidence>
<evidence type="ECO:0000259" key="9">
    <source>
        <dbReference type="Pfam" id="PF22571"/>
    </source>
</evidence>
<feature type="domain" description="PspC-related transmembrane region" evidence="9">
    <location>
        <begin position="334"/>
        <end position="468"/>
    </location>
</feature>
<keyword evidence="3 7" id="KW-0812">Transmembrane</keyword>
<feature type="domain" description="Phage shock protein PspC N-terminal" evidence="8">
    <location>
        <begin position="127"/>
        <end position="179"/>
    </location>
</feature>
<feature type="transmembrane region" description="Helical" evidence="7">
    <location>
        <begin position="153"/>
        <end position="177"/>
    </location>
</feature>
<dbReference type="GO" id="GO:0005886">
    <property type="term" value="C:plasma membrane"/>
    <property type="evidence" value="ECO:0007669"/>
    <property type="project" value="UniProtKB-SubCell"/>
</dbReference>
<organism evidence="11 12">
    <name type="scientific">Pinibacter aurantiacus</name>
    <dbReference type="NCBI Taxonomy" id="2851599"/>
    <lineage>
        <taxon>Bacteria</taxon>
        <taxon>Pseudomonadati</taxon>
        <taxon>Bacteroidota</taxon>
        <taxon>Chitinophagia</taxon>
        <taxon>Chitinophagales</taxon>
        <taxon>Chitinophagaceae</taxon>
        <taxon>Pinibacter</taxon>
    </lineage>
</organism>
<feature type="transmembrane region" description="Helical" evidence="7">
    <location>
        <begin position="219"/>
        <end position="239"/>
    </location>
</feature>
<protein>
    <submittedName>
        <fullName evidence="11">PspC domain-containing protein</fullName>
    </submittedName>
</protein>
<dbReference type="InterPro" id="IPR054321">
    <property type="entry name" value="PspC-rel_TM"/>
</dbReference>
<dbReference type="InterPro" id="IPR054319">
    <property type="entry name" value="PspC-rel_ToastRack"/>
</dbReference>
<dbReference type="EMBL" id="JAHSPG010000002">
    <property type="protein sequence ID" value="MBV4356362.1"/>
    <property type="molecule type" value="Genomic_DNA"/>
</dbReference>
<dbReference type="RefSeq" id="WP_217789921.1">
    <property type="nucleotide sequence ID" value="NZ_JAHSPG010000002.1"/>
</dbReference>
<dbReference type="Proteomes" id="UP000812270">
    <property type="component" value="Unassembled WGS sequence"/>
</dbReference>
<keyword evidence="5 7" id="KW-0472">Membrane</keyword>
<sequence length="776" mass="87611">MKKIININFQGRVIPIEESAYDILKQYIDSLRKYFANEDGRDEIINDIESRVAELFSDRLKHGTNCITDDDINSIIASIGRPEDFDAIDAEPAATGNANANANTNQQQQNTYQQAAQGPSIPYSKGRFFRNADDKIIGGVCSGIANYLHLDPVIVRIIFALLFGVLFWVYILLWVIVPSQSVQSSITKRLFRNADDKVIGGVCGGLASYFNIDSWIPRLIFALPFIIGIVSSSFHTLFWDWNWGWHFGPRIVTGSLGSTLFITYIILWIAVPYATTASEKLEMRGEKVDLNTIRNTVNDDLASMKTRAEKFGSEVKEAAQNLGERAKEFGSTAGSRAKDFGAEAGTTLKKRGSDFGSVIGTLFKIFFFFVAGIIALSLFGVLIGLLFGAMSVYPLKHFLLEGFWENFLAWIVLVFFLALPLVGIITWLIRRIMGVRSRRHYLGFVFGTLWVIGLVAAIFLVANVTHDFKSRSGVDETLSISQPSSGKIFIQANVKPGTYYDDNWFGADMNHAPFFGLSDDSIMLRTVRINVIKSKDSAYHIYRVRFSRSPSTERAKQLAGNIRFDVNQQDSIISLPKGFAVERDDKFRNQQVLLIVEVPVGKRIEMDESIDDYEWFNVNIDRRRGRRGINVNFDDDDLNNSCKWESNVEYVMTDNCLERVTERRKKNNHKDGRFNMKIDKNKVEIEASGDDDDDNDNSKNNHPDKKPSTDTASFRYHDNKKKIDIKIDSTINIKTSTTQVDPNSSLRAATNDSVAKCEEASKQHSHSPFLVLEQLF</sequence>
<keyword evidence="12" id="KW-1185">Reference proteome</keyword>
<dbReference type="InterPro" id="IPR052027">
    <property type="entry name" value="PspC"/>
</dbReference>
<dbReference type="PANTHER" id="PTHR33885">
    <property type="entry name" value="PHAGE SHOCK PROTEIN C"/>
    <property type="match status" value="1"/>
</dbReference>
<evidence type="ECO:0000256" key="4">
    <source>
        <dbReference type="ARBA" id="ARBA00022989"/>
    </source>
</evidence>
<proteinExistence type="predicted"/>
<feature type="domain" description="PspC-related ToastRack" evidence="10">
    <location>
        <begin position="521"/>
        <end position="620"/>
    </location>
</feature>
<feature type="transmembrane region" description="Helical" evidence="7">
    <location>
        <begin position="365"/>
        <end position="387"/>
    </location>
</feature>
<feature type="compositionally biased region" description="Basic and acidic residues" evidence="6">
    <location>
        <begin position="669"/>
        <end position="685"/>
    </location>
</feature>
<evidence type="ECO:0000256" key="3">
    <source>
        <dbReference type="ARBA" id="ARBA00022692"/>
    </source>
</evidence>
<feature type="region of interest" description="Disordered" evidence="6">
    <location>
        <begin position="96"/>
        <end position="118"/>
    </location>
</feature>
<gene>
    <name evidence="11" type="ORF">KTO63_04320</name>
</gene>
<dbReference type="Pfam" id="PF04024">
    <property type="entry name" value="PspC"/>
    <property type="match status" value="2"/>
</dbReference>
<feature type="transmembrane region" description="Helical" evidence="7">
    <location>
        <begin position="251"/>
        <end position="274"/>
    </location>
</feature>
<reference evidence="11" key="1">
    <citation type="submission" date="2021-06" db="EMBL/GenBank/DDBJ databases">
        <authorList>
            <person name="Huq M.A."/>
        </authorList>
    </citation>
    <scope>NUCLEOTIDE SEQUENCE</scope>
    <source>
        <strain evidence="11">MAH-26</strain>
    </source>
</reference>
<dbReference type="Pfam" id="PF22571">
    <property type="entry name" value="LiaI-LiaF-TM_PspC"/>
    <property type="match status" value="1"/>
</dbReference>
<comment type="subcellular location">
    <subcellularLocation>
        <location evidence="1">Cell membrane</location>
        <topology evidence="1">Single-pass membrane protein</topology>
    </subcellularLocation>
</comment>
<name>A0A9E2S7K3_9BACT</name>
<evidence type="ECO:0000313" key="11">
    <source>
        <dbReference type="EMBL" id="MBV4356362.1"/>
    </source>
</evidence>
<evidence type="ECO:0000259" key="8">
    <source>
        <dbReference type="Pfam" id="PF04024"/>
    </source>
</evidence>
<feature type="domain" description="Phage shock protein PspC N-terminal" evidence="8">
    <location>
        <begin position="188"/>
        <end position="273"/>
    </location>
</feature>
<evidence type="ECO:0000256" key="1">
    <source>
        <dbReference type="ARBA" id="ARBA00004162"/>
    </source>
</evidence>
<dbReference type="InterPro" id="IPR007168">
    <property type="entry name" value="Phageshock_PspC_N"/>
</dbReference>
<accession>A0A9E2S7K3</accession>
<dbReference type="Pfam" id="PF22744">
    <property type="entry name" value="Toast-rack_PspC-Cterm"/>
    <property type="match status" value="1"/>
</dbReference>
<evidence type="ECO:0000256" key="5">
    <source>
        <dbReference type="ARBA" id="ARBA00023136"/>
    </source>
</evidence>
<evidence type="ECO:0000313" key="12">
    <source>
        <dbReference type="Proteomes" id="UP000812270"/>
    </source>
</evidence>
<feature type="transmembrane region" description="Helical" evidence="7">
    <location>
        <begin position="441"/>
        <end position="462"/>
    </location>
</feature>
<keyword evidence="2" id="KW-1003">Cell membrane</keyword>
<evidence type="ECO:0000256" key="2">
    <source>
        <dbReference type="ARBA" id="ARBA00022475"/>
    </source>
</evidence>
<comment type="caution">
    <text evidence="11">The sequence shown here is derived from an EMBL/GenBank/DDBJ whole genome shotgun (WGS) entry which is preliminary data.</text>
</comment>
<feature type="compositionally biased region" description="Basic and acidic residues" evidence="6">
    <location>
        <begin position="696"/>
        <end position="708"/>
    </location>
</feature>
<dbReference type="AlphaFoldDB" id="A0A9E2S7K3"/>
<feature type="compositionally biased region" description="Low complexity" evidence="6">
    <location>
        <begin position="96"/>
        <end position="117"/>
    </location>
</feature>
<keyword evidence="4 7" id="KW-1133">Transmembrane helix</keyword>
<feature type="transmembrane region" description="Helical" evidence="7">
    <location>
        <begin position="407"/>
        <end position="429"/>
    </location>
</feature>